<feature type="compositionally biased region" description="Acidic residues" evidence="7">
    <location>
        <begin position="136"/>
        <end position="149"/>
    </location>
</feature>
<feature type="compositionally biased region" description="Acidic residues" evidence="7">
    <location>
        <begin position="523"/>
        <end position="599"/>
    </location>
</feature>
<feature type="compositionally biased region" description="Polar residues" evidence="7">
    <location>
        <begin position="629"/>
        <end position="644"/>
    </location>
</feature>
<feature type="compositionally biased region" description="Low complexity" evidence="7">
    <location>
        <begin position="241"/>
        <end position="259"/>
    </location>
</feature>
<evidence type="ECO:0000313" key="8">
    <source>
        <dbReference type="EMBL" id="CAG6781336.1"/>
    </source>
</evidence>
<name>A0A8D9BCK0_9HEMI</name>
<feature type="compositionally biased region" description="Basic and acidic residues" evidence="7">
    <location>
        <begin position="880"/>
        <end position="893"/>
    </location>
</feature>
<dbReference type="EMBL" id="HBUF01622504">
    <property type="protein sequence ID" value="CAG6781336.1"/>
    <property type="molecule type" value="Transcribed_RNA"/>
</dbReference>
<comment type="subcellular location">
    <subcellularLocation>
        <location evidence="1">Nucleus</location>
        <location evidence="1">Nucleolus</location>
    </subcellularLocation>
</comment>
<accession>A0A8D9BCK0</accession>
<evidence type="ECO:0000256" key="6">
    <source>
        <dbReference type="ARBA" id="ARBA00024695"/>
    </source>
</evidence>
<evidence type="ECO:0000256" key="4">
    <source>
        <dbReference type="ARBA" id="ARBA00022552"/>
    </source>
</evidence>
<organism evidence="8">
    <name type="scientific">Cacopsylla melanoneura</name>
    <dbReference type="NCBI Taxonomy" id="428564"/>
    <lineage>
        <taxon>Eukaryota</taxon>
        <taxon>Metazoa</taxon>
        <taxon>Ecdysozoa</taxon>
        <taxon>Arthropoda</taxon>
        <taxon>Hexapoda</taxon>
        <taxon>Insecta</taxon>
        <taxon>Pterygota</taxon>
        <taxon>Neoptera</taxon>
        <taxon>Paraneoptera</taxon>
        <taxon>Hemiptera</taxon>
        <taxon>Sternorrhyncha</taxon>
        <taxon>Psylloidea</taxon>
        <taxon>Psyllidae</taxon>
        <taxon>Psyllinae</taxon>
        <taxon>Cacopsylla</taxon>
    </lineage>
</organism>
<comment type="function">
    <text evidence="6">Involved in nucleolar processing of pre-18S ribosomal RNA. Has a role in the nuclear export of 40S pre-ribosomal subunit to the cytoplasm.</text>
</comment>
<keyword evidence="3" id="KW-0690">Ribosome biogenesis</keyword>
<dbReference type="InterPro" id="IPR007276">
    <property type="entry name" value="Nop14"/>
</dbReference>
<feature type="region of interest" description="Disordered" evidence="7">
    <location>
        <begin position="683"/>
        <end position="705"/>
    </location>
</feature>
<feature type="compositionally biased region" description="Basic and acidic residues" evidence="7">
    <location>
        <begin position="288"/>
        <end position="335"/>
    </location>
</feature>
<comment type="similarity">
    <text evidence="2">Belongs to the NOP14 family.</text>
</comment>
<evidence type="ECO:0000256" key="1">
    <source>
        <dbReference type="ARBA" id="ARBA00004604"/>
    </source>
</evidence>
<feature type="region of interest" description="Disordered" evidence="7">
    <location>
        <begin position="720"/>
        <end position="749"/>
    </location>
</feature>
<feature type="compositionally biased region" description="Gly residues" evidence="7">
    <location>
        <begin position="337"/>
        <end position="348"/>
    </location>
</feature>
<feature type="compositionally biased region" description="Low complexity" evidence="7">
    <location>
        <begin position="809"/>
        <end position="822"/>
    </location>
</feature>
<reference evidence="8" key="1">
    <citation type="submission" date="2021-05" db="EMBL/GenBank/DDBJ databases">
        <authorList>
            <person name="Alioto T."/>
            <person name="Alioto T."/>
            <person name="Gomez Garrido J."/>
        </authorList>
    </citation>
    <scope>NUCLEOTIDE SEQUENCE</scope>
</reference>
<dbReference type="Pfam" id="PF04147">
    <property type="entry name" value="Nop14"/>
    <property type="match status" value="1"/>
</dbReference>
<feature type="region of interest" description="Disordered" evidence="7">
    <location>
        <begin position="762"/>
        <end position="933"/>
    </location>
</feature>
<feature type="compositionally biased region" description="Basic and acidic residues" evidence="7">
    <location>
        <begin position="824"/>
        <end position="835"/>
    </location>
</feature>
<feature type="region of interest" description="Disordered" evidence="7">
    <location>
        <begin position="224"/>
        <end position="655"/>
    </location>
</feature>
<evidence type="ECO:0000256" key="7">
    <source>
        <dbReference type="SAM" id="MobiDB-lite"/>
    </source>
</evidence>
<feature type="compositionally biased region" description="Acidic residues" evidence="7">
    <location>
        <begin position="451"/>
        <end position="500"/>
    </location>
</feature>
<proteinExistence type="inferred from homology"/>
<sequence length="933" mass="105618">MAKSKKNRKSTVDLIKKVSKKQAAHNPFEVHVNKSKFNVLGQKSKNDVGLPGVSRTKAIQKRKVTLLQEYKCQDKTNKFFDRRIGEHNKNMTKEDRIMARFTAEKMRAHNKQSSLFNLDDDVVLTHQGRTLEEIEQFEDPRSDEEDDEDGRNMTGRLDSEFVKEAHFGGGVLSVSAMDGEQSRKDLISQLIADSKKRKAEKQLLKESTMKLTEQLDTEWKDLLPLLNPSRGDTSRPVSNQPTTSSNPETNQSTTSSNQSIGSRTTPPVSTRLPGKPVTTVDKNSFDYLVKELRFEATGKPSDKLKSEEDVVRLEKEKLEKLERERQKRMNLHEEQEGGGGRGRGGSGGRAYKSADDLDDGFALEDVDGRNEDNMSDDEDNMSDNEEKSSEEESEEEEEEEDDNVGMKEETTNRVDKSIRQTNEKTTKQGSDNKHEDIDNKPVKKRENDKMDNDDDASSEAEDEEDEEEEGSSEEEEDSFDDLTENEEEEEEEEKDEEEMASDNSENERLSRKLSDAFKRVENETSDDENEDSGDQNEELSDENEDLNNENEEVSDENVDSSEEEKEEQDDEEEEDSEGETSSDEDGGDDDTASSEDEFEEERRRRKMELIGKSSKQNKANNSNNRKNALGNTKKSVQVKTSNGLGNEKKTDLNEGVKKMTKKTVISDSKNIDRIKTVKNDRKTIDAKKNDKKSTNNIDGKHQVNSEPTDLLDILLKKFDKNKSNNKGGEEVKPKKQVHKEGKPVVEEEAEETVVDDFFFTKDNREYQSRVKPNPVAEQGMVDANSGNRSERRQTNNSQPKDIYRKGKKIVVNNNRNKPNFSNFDKGRSFDSRETNFSKGGGGVSNRNFAAGFNKNETSGTFNKSDTFKSKDRSSSGGGKFSERKSEGRFEKKNFGAIGAGAAGTGEKLHPSWEAKKRHQPAITSFQGKKIKFE</sequence>
<feature type="compositionally biased region" description="Low complexity" evidence="7">
    <location>
        <begin position="612"/>
        <end position="627"/>
    </location>
</feature>
<feature type="compositionally biased region" description="Basic and acidic residues" evidence="7">
    <location>
        <begin position="505"/>
        <end position="522"/>
    </location>
</feature>
<protein>
    <submittedName>
        <fullName evidence="8">Nucleolar protein 14</fullName>
    </submittedName>
</protein>
<dbReference type="AlphaFoldDB" id="A0A8D9BCK0"/>
<feature type="region of interest" description="Disordered" evidence="7">
    <location>
        <begin position="136"/>
        <end position="158"/>
    </location>
</feature>
<evidence type="ECO:0000256" key="2">
    <source>
        <dbReference type="ARBA" id="ARBA00007466"/>
    </source>
</evidence>
<keyword evidence="5" id="KW-0539">Nucleus</keyword>
<dbReference type="GO" id="GO:0030490">
    <property type="term" value="P:maturation of SSU-rRNA"/>
    <property type="evidence" value="ECO:0007669"/>
    <property type="project" value="TreeGrafter"/>
</dbReference>
<evidence type="ECO:0000256" key="3">
    <source>
        <dbReference type="ARBA" id="ARBA00022517"/>
    </source>
</evidence>
<feature type="compositionally biased region" description="Polar residues" evidence="7">
    <location>
        <begin position="854"/>
        <end position="864"/>
    </location>
</feature>
<dbReference type="PANTHER" id="PTHR23183">
    <property type="entry name" value="NOP14"/>
    <property type="match status" value="1"/>
</dbReference>
<dbReference type="GO" id="GO:0032040">
    <property type="term" value="C:small-subunit processome"/>
    <property type="evidence" value="ECO:0007669"/>
    <property type="project" value="InterPro"/>
</dbReference>
<feature type="compositionally biased region" description="Basic and acidic residues" evidence="7">
    <location>
        <begin position="646"/>
        <end position="655"/>
    </location>
</feature>
<dbReference type="GO" id="GO:0030692">
    <property type="term" value="C:Noc4p-Nop14p complex"/>
    <property type="evidence" value="ECO:0007669"/>
    <property type="project" value="TreeGrafter"/>
</dbReference>
<keyword evidence="4" id="KW-0698">rRNA processing</keyword>
<feature type="compositionally biased region" description="Acidic residues" evidence="7">
    <location>
        <begin position="356"/>
        <end position="365"/>
    </location>
</feature>
<feature type="compositionally biased region" description="Basic and acidic residues" evidence="7">
    <location>
        <begin position="683"/>
        <end position="703"/>
    </location>
</feature>
<dbReference type="PANTHER" id="PTHR23183:SF0">
    <property type="entry name" value="NUCLEOLAR PROTEIN 14"/>
    <property type="match status" value="1"/>
</dbReference>
<evidence type="ECO:0000256" key="5">
    <source>
        <dbReference type="ARBA" id="ARBA00023242"/>
    </source>
</evidence>
<feature type="compositionally biased region" description="Acidic residues" evidence="7">
    <location>
        <begin position="373"/>
        <end position="403"/>
    </location>
</feature>
<feature type="compositionally biased region" description="Basic and acidic residues" evidence="7">
    <location>
        <begin position="404"/>
        <end position="450"/>
    </location>
</feature>
<feature type="compositionally biased region" description="Basic and acidic residues" evidence="7">
    <location>
        <begin position="720"/>
        <end position="745"/>
    </location>
</feature>